<dbReference type="AlphaFoldDB" id="A0A376MNI9"/>
<gene>
    <name evidence="1" type="ORF">NCTC11112_01996</name>
</gene>
<sequence length="65" mass="7532">MAGGGLRPVGDGVTLRDAVLCTLSSLQKWLLVGRIGRLRRIRHLRHLQYLTQNYRFNLSARRKSW</sequence>
<protein>
    <submittedName>
        <fullName evidence="1">Uncharacterized protein</fullName>
    </submittedName>
</protein>
<proteinExistence type="predicted"/>
<reference evidence="1 2" key="1">
    <citation type="submission" date="2018-06" db="EMBL/GenBank/DDBJ databases">
        <authorList>
            <consortium name="Pathogen Informatics"/>
            <person name="Doyle S."/>
        </authorList>
    </citation>
    <scope>NUCLEOTIDE SEQUENCE [LARGE SCALE GENOMIC DNA]</scope>
    <source>
        <strain evidence="1 2">NCTC11112</strain>
    </source>
</reference>
<evidence type="ECO:0000313" key="1">
    <source>
        <dbReference type="EMBL" id="STG51544.1"/>
    </source>
</evidence>
<organism evidence="1 2">
    <name type="scientific">Escherichia coli</name>
    <dbReference type="NCBI Taxonomy" id="562"/>
    <lineage>
        <taxon>Bacteria</taxon>
        <taxon>Pseudomonadati</taxon>
        <taxon>Pseudomonadota</taxon>
        <taxon>Gammaproteobacteria</taxon>
        <taxon>Enterobacterales</taxon>
        <taxon>Enterobacteriaceae</taxon>
        <taxon>Escherichia</taxon>
    </lineage>
</organism>
<dbReference type="EMBL" id="UGAW01000001">
    <property type="protein sequence ID" value="STG51544.1"/>
    <property type="molecule type" value="Genomic_DNA"/>
</dbReference>
<dbReference type="Proteomes" id="UP000254817">
    <property type="component" value="Unassembled WGS sequence"/>
</dbReference>
<name>A0A376MNI9_ECOLX</name>
<evidence type="ECO:0000313" key="2">
    <source>
        <dbReference type="Proteomes" id="UP000254817"/>
    </source>
</evidence>
<accession>A0A376MNI9</accession>